<keyword evidence="3 7" id="KW-0812">Transmembrane</keyword>
<feature type="transmembrane region" description="Helical" evidence="7">
    <location>
        <begin position="263"/>
        <end position="282"/>
    </location>
</feature>
<organism evidence="8 9">
    <name type="scientific">Aphanomyces euteiches</name>
    <dbReference type="NCBI Taxonomy" id="100861"/>
    <lineage>
        <taxon>Eukaryota</taxon>
        <taxon>Sar</taxon>
        <taxon>Stramenopiles</taxon>
        <taxon>Oomycota</taxon>
        <taxon>Saprolegniomycetes</taxon>
        <taxon>Saprolegniales</taxon>
        <taxon>Verrucalvaceae</taxon>
        <taxon>Aphanomyces</taxon>
    </lineage>
</organism>
<keyword evidence="2" id="KW-0808">Transferase</keyword>
<sequence>MATSLVDLLELLRPIRFEFLHAQVDKLSETIGFDADQLRYCLALFAAYPFAVLFRMMPRRVKPWFSFLVGVFVAQFVLGREWIHSFITSTITYFLVKWAPVSYAPFLVFAFNMLYLSASHLYRIYVDYLGWSLDFTGPQMLLVIKLTSFAYNVYDGSDPKLSTDAPPAHAQLAKVYATRRSLSISKLPSLIEFYGYTYCFATFLAGPAFEYQPYVDVIASNGPKGSTRSCLASALGKLLVGLGCLGVMIALGPQFPLHECLHATSYATVFHQWGSVYVALLVTRCKYYFAWKVAEGSTVLCGFGHTNEGWDGVSNVDILGFEFGQNIRDLSRAWNQGTQAWLQRYVYERWSNSLLATYFVSAFWHGFYPGYYLFFLSVPLATAVNRLARSVLRPHFQDKSVKVLYDIVGILATSLTINYLAVSFVALSWAESLYGWTRLHFGGHIGLVVAYLVLQVLPRKKVAKAA</sequence>
<dbReference type="VEuPathDB" id="FungiDB:AeMF1_021371"/>
<evidence type="ECO:0000256" key="7">
    <source>
        <dbReference type="SAM" id="Phobius"/>
    </source>
</evidence>
<feature type="transmembrane region" description="Helical" evidence="7">
    <location>
        <begin position="64"/>
        <end position="83"/>
    </location>
</feature>
<accession>A0A6G0WL87</accession>
<evidence type="ECO:0000256" key="5">
    <source>
        <dbReference type="ARBA" id="ARBA00023136"/>
    </source>
</evidence>
<proteinExistence type="predicted"/>
<gene>
    <name evidence="8" type="ORF">Ae201684_014050</name>
</gene>
<feature type="transmembrane region" description="Helical" evidence="7">
    <location>
        <begin position="404"/>
        <end position="427"/>
    </location>
</feature>
<evidence type="ECO:0000313" key="8">
    <source>
        <dbReference type="EMBL" id="KAF0728043.1"/>
    </source>
</evidence>
<keyword evidence="9" id="KW-1185">Reference proteome</keyword>
<evidence type="ECO:0000256" key="3">
    <source>
        <dbReference type="ARBA" id="ARBA00022692"/>
    </source>
</evidence>
<dbReference type="GO" id="GO:0016746">
    <property type="term" value="F:acyltransferase activity"/>
    <property type="evidence" value="ECO:0007669"/>
    <property type="project" value="UniProtKB-KW"/>
</dbReference>
<dbReference type="EMBL" id="VJMJ01000183">
    <property type="protein sequence ID" value="KAF0728043.1"/>
    <property type="molecule type" value="Genomic_DNA"/>
</dbReference>
<feature type="transmembrane region" description="Helical" evidence="7">
    <location>
        <begin position="103"/>
        <end position="122"/>
    </location>
</feature>
<comment type="subcellular location">
    <subcellularLocation>
        <location evidence="1">Membrane</location>
        <topology evidence="1">Multi-pass membrane protein</topology>
    </subcellularLocation>
</comment>
<evidence type="ECO:0000256" key="2">
    <source>
        <dbReference type="ARBA" id="ARBA00022679"/>
    </source>
</evidence>
<evidence type="ECO:0000313" key="9">
    <source>
        <dbReference type="Proteomes" id="UP000481153"/>
    </source>
</evidence>
<dbReference type="PANTHER" id="PTHR13906:SF4">
    <property type="entry name" value="LYSOPHOSPHOLIPID ACYLTRANSFERASE 6"/>
    <property type="match status" value="1"/>
</dbReference>
<feature type="transmembrane region" description="Helical" evidence="7">
    <location>
        <begin position="37"/>
        <end position="57"/>
    </location>
</feature>
<feature type="transmembrane region" description="Helical" evidence="7">
    <location>
        <begin position="350"/>
        <end position="367"/>
    </location>
</feature>
<dbReference type="Proteomes" id="UP000481153">
    <property type="component" value="Unassembled WGS sequence"/>
</dbReference>
<keyword evidence="5 7" id="KW-0472">Membrane</keyword>
<dbReference type="AlphaFoldDB" id="A0A6G0WL87"/>
<keyword evidence="4 7" id="KW-1133">Transmembrane helix</keyword>
<dbReference type="InterPro" id="IPR004299">
    <property type="entry name" value="MBOAT_fam"/>
</dbReference>
<evidence type="ECO:0000256" key="4">
    <source>
        <dbReference type="ARBA" id="ARBA00022989"/>
    </source>
</evidence>
<dbReference type="GO" id="GO:0030258">
    <property type="term" value="P:lipid modification"/>
    <property type="evidence" value="ECO:0007669"/>
    <property type="project" value="TreeGrafter"/>
</dbReference>
<dbReference type="InterPro" id="IPR049941">
    <property type="entry name" value="LPLAT_7/PORCN-like"/>
</dbReference>
<feature type="transmembrane region" description="Helical" evidence="7">
    <location>
        <begin position="439"/>
        <end position="457"/>
    </location>
</feature>
<reference evidence="8 9" key="1">
    <citation type="submission" date="2019-07" db="EMBL/GenBank/DDBJ databases">
        <title>Genomics analysis of Aphanomyces spp. identifies a new class of oomycete effector associated with host adaptation.</title>
        <authorList>
            <person name="Gaulin E."/>
        </authorList>
    </citation>
    <scope>NUCLEOTIDE SEQUENCE [LARGE SCALE GENOMIC DNA]</scope>
    <source>
        <strain evidence="8 9">ATCC 201684</strain>
    </source>
</reference>
<comment type="caution">
    <text evidence="8">The sequence shown here is derived from an EMBL/GenBank/DDBJ whole genome shotgun (WGS) entry which is preliminary data.</text>
</comment>
<name>A0A6G0WL87_9STRA</name>
<evidence type="ECO:0000256" key="1">
    <source>
        <dbReference type="ARBA" id="ARBA00004141"/>
    </source>
</evidence>
<keyword evidence="6" id="KW-0012">Acyltransferase</keyword>
<dbReference type="PANTHER" id="PTHR13906">
    <property type="entry name" value="PORCUPINE"/>
    <property type="match status" value="1"/>
</dbReference>
<dbReference type="GO" id="GO:0016020">
    <property type="term" value="C:membrane"/>
    <property type="evidence" value="ECO:0007669"/>
    <property type="project" value="UniProtKB-SubCell"/>
</dbReference>
<protein>
    <submittedName>
        <fullName evidence="8">Uncharacterized protein</fullName>
    </submittedName>
</protein>
<dbReference type="Pfam" id="PF03062">
    <property type="entry name" value="MBOAT"/>
    <property type="match status" value="1"/>
</dbReference>
<evidence type="ECO:0000256" key="6">
    <source>
        <dbReference type="ARBA" id="ARBA00023315"/>
    </source>
</evidence>
<feature type="transmembrane region" description="Helical" evidence="7">
    <location>
        <begin position="230"/>
        <end position="251"/>
    </location>
</feature>